<dbReference type="InterPro" id="IPR020378">
    <property type="entry name" value="DUF4186"/>
</dbReference>
<protein>
    <submittedName>
        <fullName evidence="2">DUF4186 domain-containing protein</fullName>
    </submittedName>
</protein>
<reference evidence="2 3" key="1">
    <citation type="submission" date="2020-06" db="EMBL/GenBank/DDBJ databases">
        <title>Description of novel acetic acid bacteria.</title>
        <authorList>
            <person name="Sombolestani A."/>
        </authorList>
    </citation>
    <scope>NUCLEOTIDE SEQUENCE [LARGE SCALE GENOMIC DNA]</scope>
    <source>
        <strain evidence="2 3">LMG 27010</strain>
    </source>
</reference>
<dbReference type="Pfam" id="PF13811">
    <property type="entry name" value="DUF4186"/>
    <property type="match status" value="1"/>
</dbReference>
<feature type="region of interest" description="Disordered" evidence="1">
    <location>
        <begin position="117"/>
        <end position="143"/>
    </location>
</feature>
<comment type="caution">
    <text evidence="2">The sequence shown here is derived from an EMBL/GenBank/DDBJ whole genome shotgun (WGS) entry which is preliminary data.</text>
</comment>
<dbReference type="Proteomes" id="UP000585665">
    <property type="component" value="Unassembled WGS sequence"/>
</dbReference>
<accession>A0A850PEH3</accession>
<name>A0A850PEH3_9PROT</name>
<organism evidence="2 3">
    <name type="scientific">Ameyamaea chiangmaiensis</name>
    <dbReference type="NCBI Taxonomy" id="442969"/>
    <lineage>
        <taxon>Bacteria</taxon>
        <taxon>Pseudomonadati</taxon>
        <taxon>Pseudomonadota</taxon>
        <taxon>Alphaproteobacteria</taxon>
        <taxon>Acetobacterales</taxon>
        <taxon>Acetobacteraceae</taxon>
        <taxon>Ameyamaea</taxon>
    </lineage>
</organism>
<evidence type="ECO:0000313" key="2">
    <source>
        <dbReference type="EMBL" id="NVN41263.1"/>
    </source>
</evidence>
<dbReference type="EMBL" id="JABXXR010000106">
    <property type="protein sequence ID" value="NVN41263.1"/>
    <property type="molecule type" value="Genomic_DNA"/>
</dbReference>
<evidence type="ECO:0000313" key="3">
    <source>
        <dbReference type="Proteomes" id="UP000585665"/>
    </source>
</evidence>
<evidence type="ECO:0000256" key="1">
    <source>
        <dbReference type="SAM" id="MobiDB-lite"/>
    </source>
</evidence>
<gene>
    <name evidence="2" type="ORF">HUK82_11915</name>
</gene>
<dbReference type="AlphaFoldDB" id="A0A850PEH3"/>
<sequence length="143" mass="16331">MHPIDPGLWARLARSSFRSRFRLDLQDQLYLASRTPHVIAEHAASFVATRIAPERPRQDGRQTPWRGHPVFVAQHATATCCRSCIAKWHALPKGRALTAPEQRYVVSVISAWLEQRRDDPRQHAEPDGRQFDLLDSPAPHEQS</sequence>
<keyword evidence="3" id="KW-1185">Reference proteome</keyword>
<proteinExistence type="predicted"/>
<feature type="compositionally biased region" description="Basic and acidic residues" evidence="1">
    <location>
        <begin position="117"/>
        <end position="132"/>
    </location>
</feature>